<evidence type="ECO:0000256" key="4">
    <source>
        <dbReference type="ARBA" id="ARBA00022617"/>
    </source>
</evidence>
<dbReference type="GO" id="GO:0016020">
    <property type="term" value="C:membrane"/>
    <property type="evidence" value="ECO:0007669"/>
    <property type="project" value="UniProtKB-SubCell"/>
</dbReference>
<keyword evidence="7" id="KW-0408">Iron</keyword>
<evidence type="ECO:0000256" key="2">
    <source>
        <dbReference type="ARBA" id="ARBA00004370"/>
    </source>
</evidence>
<dbReference type="AlphaFoldDB" id="A0A251TIE5"/>
<comment type="similarity">
    <text evidence="3">Belongs to the cytochrome P450 family.</text>
</comment>
<gene>
    <name evidence="11" type="ORF">HannXRQ_Chr10g0292511</name>
</gene>
<dbReference type="SUPFAM" id="SSF48264">
    <property type="entry name" value="Cytochrome P450"/>
    <property type="match status" value="1"/>
</dbReference>
<keyword evidence="6" id="KW-0560">Oxidoreductase</keyword>
<keyword evidence="5" id="KW-0479">Metal-binding</keyword>
<dbReference type="Pfam" id="PF00067">
    <property type="entry name" value="p450"/>
    <property type="match status" value="1"/>
</dbReference>
<dbReference type="GO" id="GO:0020037">
    <property type="term" value="F:heme binding"/>
    <property type="evidence" value="ECO:0007669"/>
    <property type="project" value="InterPro"/>
</dbReference>
<evidence type="ECO:0000256" key="9">
    <source>
        <dbReference type="ARBA" id="ARBA00023136"/>
    </source>
</evidence>
<evidence type="ECO:0000256" key="1">
    <source>
        <dbReference type="ARBA" id="ARBA00001971"/>
    </source>
</evidence>
<dbReference type="InterPro" id="IPR001128">
    <property type="entry name" value="Cyt_P450"/>
</dbReference>
<dbReference type="STRING" id="4232.A0A251TIE5"/>
<keyword evidence="8" id="KW-0503">Monooxygenase</keyword>
<keyword evidence="4" id="KW-0349">Heme</keyword>
<dbReference type="GO" id="GO:0005506">
    <property type="term" value="F:iron ion binding"/>
    <property type="evidence" value="ECO:0007669"/>
    <property type="project" value="InterPro"/>
</dbReference>
<dbReference type="EMBL" id="CM007899">
    <property type="protein sequence ID" value="OTG10870.1"/>
    <property type="molecule type" value="Genomic_DNA"/>
</dbReference>
<evidence type="ECO:0000256" key="3">
    <source>
        <dbReference type="ARBA" id="ARBA00010617"/>
    </source>
</evidence>
<name>A0A251TIE5_HELAN</name>
<keyword evidence="10" id="KW-0812">Transmembrane</keyword>
<evidence type="ECO:0000313" key="11">
    <source>
        <dbReference type="EMBL" id="OTG10870.1"/>
    </source>
</evidence>
<evidence type="ECO:0000256" key="5">
    <source>
        <dbReference type="ARBA" id="ARBA00022723"/>
    </source>
</evidence>
<protein>
    <submittedName>
        <fullName evidence="11">Putative cytochrome P450</fullName>
    </submittedName>
</protein>
<dbReference type="InParanoid" id="A0A251TIE5"/>
<evidence type="ECO:0000313" key="12">
    <source>
        <dbReference type="Proteomes" id="UP000215914"/>
    </source>
</evidence>
<dbReference type="GO" id="GO:0004497">
    <property type="term" value="F:monooxygenase activity"/>
    <property type="evidence" value="ECO:0007669"/>
    <property type="project" value="UniProtKB-KW"/>
</dbReference>
<dbReference type="InterPro" id="IPR036396">
    <property type="entry name" value="Cyt_P450_sf"/>
</dbReference>
<keyword evidence="12" id="KW-1185">Reference proteome</keyword>
<keyword evidence="10" id="KW-1133">Transmembrane helix</keyword>
<evidence type="ECO:0000256" key="7">
    <source>
        <dbReference type="ARBA" id="ARBA00023004"/>
    </source>
</evidence>
<keyword evidence="9 10" id="KW-0472">Membrane</keyword>
<evidence type="ECO:0000256" key="10">
    <source>
        <dbReference type="SAM" id="Phobius"/>
    </source>
</evidence>
<dbReference type="Gene3D" id="1.10.630.10">
    <property type="entry name" value="Cytochrome P450"/>
    <property type="match status" value="1"/>
</dbReference>
<dbReference type="GO" id="GO:0016705">
    <property type="term" value="F:oxidoreductase activity, acting on paired donors, with incorporation or reduction of molecular oxygen"/>
    <property type="evidence" value="ECO:0007669"/>
    <property type="project" value="InterPro"/>
</dbReference>
<accession>A0A251TIE5</accession>
<comment type="cofactor">
    <cofactor evidence="1">
        <name>heme</name>
        <dbReference type="ChEBI" id="CHEBI:30413"/>
    </cofactor>
</comment>
<sequence>MLEFFFTTFLICLMSSILILKLRKSSHLKSHLPPTPFCLPIIGHLRLLGPIPHQALHKLSNRYGPVFQIFLGSTPCVVASLRRNNLS</sequence>
<evidence type="ECO:0000256" key="6">
    <source>
        <dbReference type="ARBA" id="ARBA00023002"/>
    </source>
</evidence>
<comment type="subcellular location">
    <subcellularLocation>
        <location evidence="2">Membrane</location>
    </subcellularLocation>
</comment>
<feature type="transmembrane region" description="Helical" evidence="10">
    <location>
        <begin position="6"/>
        <end position="22"/>
    </location>
</feature>
<dbReference type="PANTHER" id="PTHR47943:SF8">
    <property type="entry name" value="CYTOCHROME P450"/>
    <property type="match status" value="1"/>
</dbReference>
<proteinExistence type="inferred from homology"/>
<reference evidence="12" key="1">
    <citation type="journal article" date="2017" name="Nature">
        <title>The sunflower genome provides insights into oil metabolism, flowering and Asterid evolution.</title>
        <authorList>
            <person name="Badouin H."/>
            <person name="Gouzy J."/>
            <person name="Grassa C.J."/>
            <person name="Murat F."/>
            <person name="Staton S.E."/>
            <person name="Cottret L."/>
            <person name="Lelandais-Briere C."/>
            <person name="Owens G.L."/>
            <person name="Carrere S."/>
            <person name="Mayjonade B."/>
            <person name="Legrand L."/>
            <person name="Gill N."/>
            <person name="Kane N.C."/>
            <person name="Bowers J.E."/>
            <person name="Hubner S."/>
            <person name="Bellec A."/>
            <person name="Berard A."/>
            <person name="Berges H."/>
            <person name="Blanchet N."/>
            <person name="Boniface M.C."/>
            <person name="Brunel D."/>
            <person name="Catrice O."/>
            <person name="Chaidir N."/>
            <person name="Claudel C."/>
            <person name="Donnadieu C."/>
            <person name="Faraut T."/>
            <person name="Fievet G."/>
            <person name="Helmstetter N."/>
            <person name="King M."/>
            <person name="Knapp S.J."/>
            <person name="Lai Z."/>
            <person name="Le Paslier M.C."/>
            <person name="Lippi Y."/>
            <person name="Lorenzon L."/>
            <person name="Mandel J.R."/>
            <person name="Marage G."/>
            <person name="Marchand G."/>
            <person name="Marquand E."/>
            <person name="Bret-Mestries E."/>
            <person name="Morien E."/>
            <person name="Nambeesan S."/>
            <person name="Nguyen T."/>
            <person name="Pegot-Espagnet P."/>
            <person name="Pouilly N."/>
            <person name="Raftis F."/>
            <person name="Sallet E."/>
            <person name="Schiex T."/>
            <person name="Thomas J."/>
            <person name="Vandecasteele C."/>
            <person name="Vares D."/>
            <person name="Vear F."/>
            <person name="Vautrin S."/>
            <person name="Crespi M."/>
            <person name="Mangin B."/>
            <person name="Burke J.M."/>
            <person name="Salse J."/>
            <person name="Munos S."/>
            <person name="Vincourt P."/>
            <person name="Rieseberg L.H."/>
            <person name="Langlade N.B."/>
        </authorList>
    </citation>
    <scope>NUCLEOTIDE SEQUENCE [LARGE SCALE GENOMIC DNA]</scope>
    <source>
        <strain evidence="12">cv. SF193</strain>
    </source>
</reference>
<evidence type="ECO:0000256" key="8">
    <source>
        <dbReference type="ARBA" id="ARBA00023033"/>
    </source>
</evidence>
<organism evidence="11 12">
    <name type="scientific">Helianthus annuus</name>
    <name type="common">Common sunflower</name>
    <dbReference type="NCBI Taxonomy" id="4232"/>
    <lineage>
        <taxon>Eukaryota</taxon>
        <taxon>Viridiplantae</taxon>
        <taxon>Streptophyta</taxon>
        <taxon>Embryophyta</taxon>
        <taxon>Tracheophyta</taxon>
        <taxon>Spermatophyta</taxon>
        <taxon>Magnoliopsida</taxon>
        <taxon>eudicotyledons</taxon>
        <taxon>Gunneridae</taxon>
        <taxon>Pentapetalae</taxon>
        <taxon>asterids</taxon>
        <taxon>campanulids</taxon>
        <taxon>Asterales</taxon>
        <taxon>Asteraceae</taxon>
        <taxon>Asteroideae</taxon>
        <taxon>Heliantheae alliance</taxon>
        <taxon>Heliantheae</taxon>
        <taxon>Helianthus</taxon>
    </lineage>
</organism>
<dbReference type="Proteomes" id="UP000215914">
    <property type="component" value="Chromosome 10"/>
</dbReference>
<dbReference type="PANTHER" id="PTHR47943">
    <property type="entry name" value="CYTOCHROME P450 93A3-LIKE"/>
    <property type="match status" value="1"/>
</dbReference>